<name>A0A917MFL2_9SPHI</name>
<dbReference type="AlphaFoldDB" id="A0A917MFL2"/>
<dbReference type="InterPro" id="IPR006311">
    <property type="entry name" value="TAT_signal"/>
</dbReference>
<dbReference type="InterPro" id="IPR036291">
    <property type="entry name" value="NAD(P)-bd_dom_sf"/>
</dbReference>
<dbReference type="EMBL" id="BMER01000006">
    <property type="protein sequence ID" value="GGH03242.1"/>
    <property type="molecule type" value="Genomic_DNA"/>
</dbReference>
<dbReference type="Gene3D" id="3.40.50.720">
    <property type="entry name" value="NAD(P)-binding Rossmann-like Domain"/>
    <property type="match status" value="1"/>
</dbReference>
<dbReference type="PANTHER" id="PTHR43818">
    <property type="entry name" value="BCDNA.GH03377"/>
    <property type="match status" value="1"/>
</dbReference>
<feature type="domain" description="Gfo/Idh/MocA-like oxidoreductase N-terminal" evidence="1">
    <location>
        <begin position="101"/>
        <end position="173"/>
    </location>
</feature>
<comment type="caution">
    <text evidence="2">The sequence shown here is derived from an EMBL/GenBank/DDBJ whole genome shotgun (WGS) entry which is preliminary data.</text>
</comment>
<dbReference type="SUPFAM" id="SSF51735">
    <property type="entry name" value="NAD(P)-binding Rossmann-fold domains"/>
    <property type="match status" value="1"/>
</dbReference>
<proteinExistence type="predicted"/>
<gene>
    <name evidence="2" type="ORF">GCM10007415_44230</name>
</gene>
<sequence length="338" mass="36444">MDNHKYIIMDRRKFIRNASLAAAGIGIGVNAAKAVNRQSTAPGKRVGIIGLDTSHSMAFTKGLNDPSSALSNSGYRVTAAYPYGSTIEISTSRIPGYIKEIQPYGVKIVESITALLAEVDYVLLETNDGNPRLAQATEVIEAGKPMFIDKPVAASLEDVQKIYSLAERRQVPIFSTSSLRYMSTIQDAINGKIGKILGADTYSPATLEPHHPDLFWYGIHGVESLIALMGVGCKEIRRMHTEGTDVVVGNWADGRIGIFRGTRTGKHTYGGTAYGEKGDLTLGPYNGYDTLLSKIITFFDTGKSPVDANETLEIYRFMAAADLSKARGGANVALSEVG</sequence>
<accession>A0A917MFL2</accession>
<dbReference type="PROSITE" id="PS51318">
    <property type="entry name" value="TAT"/>
    <property type="match status" value="1"/>
</dbReference>
<dbReference type="PANTHER" id="PTHR43818:SF9">
    <property type="entry name" value="HYPOTHETICAL OXIDOREDUCTASE"/>
    <property type="match status" value="1"/>
</dbReference>
<evidence type="ECO:0000313" key="3">
    <source>
        <dbReference type="Proteomes" id="UP000660862"/>
    </source>
</evidence>
<evidence type="ECO:0000259" key="1">
    <source>
        <dbReference type="Pfam" id="PF01408"/>
    </source>
</evidence>
<dbReference type="Pfam" id="PF01408">
    <property type="entry name" value="GFO_IDH_MocA"/>
    <property type="match status" value="1"/>
</dbReference>
<dbReference type="InterPro" id="IPR000683">
    <property type="entry name" value="Gfo/Idh/MocA-like_OxRdtase_N"/>
</dbReference>
<evidence type="ECO:0000313" key="2">
    <source>
        <dbReference type="EMBL" id="GGH03242.1"/>
    </source>
</evidence>
<protein>
    <submittedName>
        <fullName evidence="2">Dehydrogenase</fullName>
    </submittedName>
</protein>
<organism evidence="2 3">
    <name type="scientific">Parapedobacter pyrenivorans</name>
    <dbReference type="NCBI Taxonomy" id="1305674"/>
    <lineage>
        <taxon>Bacteria</taxon>
        <taxon>Pseudomonadati</taxon>
        <taxon>Bacteroidota</taxon>
        <taxon>Sphingobacteriia</taxon>
        <taxon>Sphingobacteriales</taxon>
        <taxon>Sphingobacteriaceae</taxon>
        <taxon>Parapedobacter</taxon>
    </lineage>
</organism>
<dbReference type="Proteomes" id="UP000660862">
    <property type="component" value="Unassembled WGS sequence"/>
</dbReference>
<reference evidence="2" key="2">
    <citation type="submission" date="2020-09" db="EMBL/GenBank/DDBJ databases">
        <authorList>
            <person name="Sun Q."/>
            <person name="Zhou Y."/>
        </authorList>
    </citation>
    <scope>NUCLEOTIDE SEQUENCE</scope>
    <source>
        <strain evidence="2">CGMCC 1.12195</strain>
    </source>
</reference>
<dbReference type="InterPro" id="IPR050463">
    <property type="entry name" value="Gfo/Idh/MocA_oxidrdct_glycsds"/>
</dbReference>
<keyword evidence="3" id="KW-1185">Reference proteome</keyword>
<dbReference type="GO" id="GO:0000166">
    <property type="term" value="F:nucleotide binding"/>
    <property type="evidence" value="ECO:0007669"/>
    <property type="project" value="InterPro"/>
</dbReference>
<reference evidence="2" key="1">
    <citation type="journal article" date="2014" name="Int. J. Syst. Evol. Microbiol.">
        <title>Complete genome sequence of Corynebacterium casei LMG S-19264T (=DSM 44701T), isolated from a smear-ripened cheese.</title>
        <authorList>
            <consortium name="US DOE Joint Genome Institute (JGI-PGF)"/>
            <person name="Walter F."/>
            <person name="Albersmeier A."/>
            <person name="Kalinowski J."/>
            <person name="Ruckert C."/>
        </authorList>
    </citation>
    <scope>NUCLEOTIDE SEQUENCE</scope>
    <source>
        <strain evidence="2">CGMCC 1.12195</strain>
    </source>
</reference>